<feature type="signal peptide" evidence="1">
    <location>
        <begin position="1"/>
        <end position="22"/>
    </location>
</feature>
<organism evidence="2 3">
    <name type="scientific">Brevundimonas subvibrioides</name>
    <dbReference type="NCBI Taxonomy" id="74313"/>
    <lineage>
        <taxon>Bacteria</taxon>
        <taxon>Pseudomonadati</taxon>
        <taxon>Pseudomonadota</taxon>
        <taxon>Alphaproteobacteria</taxon>
        <taxon>Caulobacterales</taxon>
        <taxon>Caulobacteraceae</taxon>
        <taxon>Brevundimonas</taxon>
    </lineage>
</organism>
<dbReference type="EMBL" id="NCEQ01000013">
    <property type="protein sequence ID" value="OYX55625.1"/>
    <property type="molecule type" value="Genomic_DNA"/>
</dbReference>
<name>A0A258HF57_9CAUL</name>
<sequence length="316" mass="34297">MRKWLTGLALVATLAGAAPAFAQDTVSRDEDRVEDVVVIARRAGAPMWTVKRGDSTVILVGSIRGLPRDFQWRPEALEEATGRADRILYPPYARVSASDFMRLLWRSRTITRLPDETTSADHLPVGLQARLEAVMVGERNEDWRRRSFLITSDDLLKRAGLVRGGRDADDVVRGAARRADVEGEAVGFVRGDEIIDNLITQSPSAYEPCMAASIAAAEAGDGLFAERADDWRSLRVAEVIANPLDVALGQCWPWGDPTIGPQLRGQWLTALSTALDAPGVTLAVAPLRLLAEPGGVLDGLQADGLDVRGPDWTTEP</sequence>
<reference evidence="2 3" key="1">
    <citation type="submission" date="2017-03" db="EMBL/GenBank/DDBJ databases">
        <title>Lifting the veil on microbial sulfur biogeochemistry in mining wastewaters.</title>
        <authorList>
            <person name="Kantor R.S."/>
            <person name="Colenbrander Nelson T."/>
            <person name="Marshall S."/>
            <person name="Bennett D."/>
            <person name="Apte S."/>
            <person name="Camacho D."/>
            <person name="Thomas B.C."/>
            <person name="Warren L.A."/>
            <person name="Banfield J.F."/>
        </authorList>
    </citation>
    <scope>NUCLEOTIDE SEQUENCE [LARGE SCALE GENOMIC DNA]</scope>
    <source>
        <strain evidence="2">32-68-21</strain>
    </source>
</reference>
<comment type="caution">
    <text evidence="2">The sequence shown here is derived from an EMBL/GenBank/DDBJ whole genome shotgun (WGS) entry which is preliminary data.</text>
</comment>
<dbReference type="CDD" id="cd14788">
    <property type="entry name" value="GumN"/>
    <property type="match status" value="1"/>
</dbReference>
<keyword evidence="1" id="KW-0732">Signal</keyword>
<gene>
    <name evidence="2" type="ORF">B7Y86_13295</name>
</gene>
<dbReference type="Proteomes" id="UP000216147">
    <property type="component" value="Unassembled WGS sequence"/>
</dbReference>
<dbReference type="AlphaFoldDB" id="A0A258HF57"/>
<evidence type="ECO:0000256" key="1">
    <source>
        <dbReference type="SAM" id="SignalP"/>
    </source>
</evidence>
<accession>A0A258HF57</accession>
<protein>
    <submittedName>
        <fullName evidence="2">Polysaccharide biosynthesis protein GumN</fullName>
    </submittedName>
</protein>
<evidence type="ECO:0000313" key="2">
    <source>
        <dbReference type="EMBL" id="OYX55625.1"/>
    </source>
</evidence>
<proteinExistence type="predicted"/>
<evidence type="ECO:0000313" key="3">
    <source>
        <dbReference type="Proteomes" id="UP000216147"/>
    </source>
</evidence>
<dbReference type="Pfam" id="PF01963">
    <property type="entry name" value="TraB_PrgY_gumN"/>
    <property type="match status" value="1"/>
</dbReference>
<feature type="chain" id="PRO_5012446389" evidence="1">
    <location>
        <begin position="23"/>
        <end position="316"/>
    </location>
</feature>
<dbReference type="InterPro" id="IPR002816">
    <property type="entry name" value="TraB/PrgY/GumN_fam"/>
</dbReference>